<feature type="region of interest" description="Disordered" evidence="1">
    <location>
        <begin position="419"/>
        <end position="445"/>
    </location>
</feature>
<name>A0ABY7C9F6_9BASI</name>
<accession>A0ABY7C9F6</accession>
<evidence type="ECO:0008006" key="4">
    <source>
        <dbReference type="Google" id="ProtNLM"/>
    </source>
</evidence>
<keyword evidence="3" id="KW-1185">Reference proteome</keyword>
<evidence type="ECO:0000313" key="2">
    <source>
        <dbReference type="EMBL" id="WAQ81649.1"/>
    </source>
</evidence>
<dbReference type="RefSeq" id="XP_053017204.1">
    <property type="nucleotide sequence ID" value="XM_053166076.1"/>
</dbReference>
<dbReference type="PANTHER" id="PTHR24413">
    <property type="entry name" value="SPECKLE-TYPE POZ PROTEIN"/>
    <property type="match status" value="1"/>
</dbReference>
<reference evidence="2" key="1">
    <citation type="submission" date="2022-10" db="EMBL/GenBank/DDBJ databases">
        <title>Puccinia triticina Genome sequencing and assembly.</title>
        <authorList>
            <person name="Li C."/>
        </authorList>
    </citation>
    <scope>NUCLEOTIDE SEQUENCE</scope>
    <source>
        <strain evidence="2">Pt15</strain>
    </source>
</reference>
<dbReference type="Proteomes" id="UP001164743">
    <property type="component" value="Chromosome 1A"/>
</dbReference>
<protein>
    <recommendedName>
        <fullName evidence="4">BTB domain-containing protein</fullName>
    </recommendedName>
</protein>
<feature type="region of interest" description="Disordered" evidence="1">
    <location>
        <begin position="346"/>
        <end position="369"/>
    </location>
</feature>
<organism evidence="2 3">
    <name type="scientific">Puccinia triticina</name>
    <dbReference type="NCBI Taxonomy" id="208348"/>
    <lineage>
        <taxon>Eukaryota</taxon>
        <taxon>Fungi</taxon>
        <taxon>Dikarya</taxon>
        <taxon>Basidiomycota</taxon>
        <taxon>Pucciniomycotina</taxon>
        <taxon>Pucciniomycetes</taxon>
        <taxon>Pucciniales</taxon>
        <taxon>Pucciniaceae</taxon>
        <taxon>Puccinia</taxon>
    </lineage>
</organism>
<feature type="compositionally biased region" description="Low complexity" evidence="1">
    <location>
        <begin position="642"/>
        <end position="661"/>
    </location>
</feature>
<gene>
    <name evidence="2" type="ORF">PtA15_1A991</name>
</gene>
<dbReference type="Gene3D" id="3.30.710.10">
    <property type="entry name" value="Potassium Channel Kv1.1, Chain A"/>
    <property type="match status" value="2"/>
</dbReference>
<evidence type="ECO:0000256" key="1">
    <source>
        <dbReference type="SAM" id="MobiDB-lite"/>
    </source>
</evidence>
<evidence type="ECO:0000313" key="3">
    <source>
        <dbReference type="Proteomes" id="UP001164743"/>
    </source>
</evidence>
<feature type="region of interest" description="Disordered" evidence="1">
    <location>
        <begin position="632"/>
        <end position="661"/>
    </location>
</feature>
<feature type="compositionally biased region" description="Polar residues" evidence="1">
    <location>
        <begin position="419"/>
        <end position="431"/>
    </location>
</feature>
<proteinExistence type="predicted"/>
<sequence length="696" mass="77655">MLMRPMREFNTYRTRAVLGKLATELGKHSSKDHLPHLQRTQPQAHPHLTINTLLTLLTPITSNPAMIISPIEWREEPGTEFWTANYKFEWTFENCTRELLENSPVKLLSRPFGDNRWQISVGTIAKTPGYLGVFLGAAQDIELLTSKTWIRRCESCTATVRAIRCPCQEQGGTRIDLPSLLKLGTPLSRGTYGINKNISGGYTFNASLESRRGQAKYIKLDKLFMDPAFIIEKALFVEVTLSERRRTTQPSPFGDIQRFAGRSARFSTLFDDPECSDVCFVFPKRKGKGVRTIYAQKYIIRSLPYFNTMFESGFLESGEAHSQADSVEAGEISLSPALMQLEEVSTPGSNFAGQPVAERSTTASIADDSAMTDGRSVLVDGSAYDEDDSDFELDDLDDMMRGVQQAADHLTLADVGNLSDGQQILGPSTTDRPSKKRRISQLADKQNQVDDDIEVDDVAPKKGIHRVTITSTPYTTYRALLLYIYSNSIAWAPLRSNWLVHKQRMEAKGRSPGRRAAFVREHAVKFSLAMEMDELQPTSPKSMFVLADMLQLPELRQEALDQFMRSLQVDNICIELASSFLGKYDRVRQLAFEFLKSNTHSFTLLLDEGLSNVSAAVRTDIQKLFKCLDVTPSNGPTPVKQTNNNNGATNPNQAPNPALPTHGQLQLRQAALNAAFAGANSAQPIHHPPVHYPNHH</sequence>
<dbReference type="EMBL" id="CP110421">
    <property type="protein sequence ID" value="WAQ81649.1"/>
    <property type="molecule type" value="Genomic_DNA"/>
</dbReference>
<dbReference type="SUPFAM" id="SSF54695">
    <property type="entry name" value="POZ domain"/>
    <property type="match status" value="1"/>
</dbReference>
<dbReference type="GeneID" id="77806971"/>
<dbReference type="InterPro" id="IPR011333">
    <property type="entry name" value="SKP1/BTB/POZ_sf"/>
</dbReference>
<feature type="compositionally biased region" description="Polar residues" evidence="1">
    <location>
        <begin position="632"/>
        <end position="641"/>
    </location>
</feature>